<evidence type="ECO:0000256" key="5">
    <source>
        <dbReference type="ARBA" id="ARBA00023136"/>
    </source>
</evidence>
<reference evidence="8 9" key="1">
    <citation type="submission" date="2018-02" db="EMBL/GenBank/DDBJ databases">
        <title>The genomes of Aspergillus section Nigri reveals drivers in fungal speciation.</title>
        <authorList>
            <consortium name="DOE Joint Genome Institute"/>
            <person name="Vesth T.C."/>
            <person name="Nybo J."/>
            <person name="Theobald S."/>
            <person name="Brandl J."/>
            <person name="Frisvad J.C."/>
            <person name="Nielsen K.F."/>
            <person name="Lyhne E.K."/>
            <person name="Kogle M.E."/>
            <person name="Kuo A."/>
            <person name="Riley R."/>
            <person name="Clum A."/>
            <person name="Nolan M."/>
            <person name="Lipzen A."/>
            <person name="Salamov A."/>
            <person name="Henrissat B."/>
            <person name="Wiebenga A."/>
            <person name="De vries R.P."/>
            <person name="Grigoriev I.V."/>
            <person name="Mortensen U.H."/>
            <person name="Andersen M.R."/>
            <person name="Baker S.E."/>
        </authorList>
    </citation>
    <scope>NUCLEOTIDE SEQUENCE [LARGE SCALE GENOMIC DNA]</scope>
    <source>
        <strain evidence="8 9">CBS 313.89</strain>
    </source>
</reference>
<dbReference type="EMBL" id="KZ824640">
    <property type="protein sequence ID" value="RAK77876.1"/>
    <property type="molecule type" value="Genomic_DNA"/>
</dbReference>
<dbReference type="RefSeq" id="XP_040801886.1">
    <property type="nucleotide sequence ID" value="XM_040942225.1"/>
</dbReference>
<evidence type="ECO:0000259" key="7">
    <source>
        <dbReference type="PROSITE" id="PS50850"/>
    </source>
</evidence>
<dbReference type="PANTHER" id="PTHR23502">
    <property type="entry name" value="MAJOR FACILITATOR SUPERFAMILY"/>
    <property type="match status" value="1"/>
</dbReference>
<keyword evidence="3 6" id="KW-0812">Transmembrane</keyword>
<sequence length="489" mass="53158">MIKTMIKPNVLATLQGSALQEPDFEPIPWEDPRERRNPHNWPIWKKLFHTVVPCILAFVITFGTSVNEAALDLIAIRFNVSRTVSMLTLTVYTLGLAFGPLFIAPLSETIGRRPVYVFTSSCLLAFSAGAGAANNLATLLVCRGLAGALGSAGVAIGAGTLADIWDLEKEGGPASLLFILGPFLGPTMGPLAGAYVLKDQDSDWRWTQWVMAILCAVVWLGAVLMQETMKERILIKVNKNNNHSGKEEDSQQQPDTMKPSLQDFITTGLGRPVKLLFTEVIVFSLTLYTAFAYAMIFSYFASSSYVLTVYYGFNWRQIGLSFISVIVGYVLAAFMFGVFDKTLYVRARVAGGGVAAPEHRLYSAMAGSVLLPVGLFWYSWEAHAGGHWAALVCAGIPFGVGAFSLFLSTITYLVDVYQAGAAASALAANGVIRYILGATFPLFTVQMYEKLGVHWAGSLFAFLSLLLLPIPWALFKYGASLRGGKKYSG</sequence>
<dbReference type="OrthoDB" id="3936150at2759"/>
<dbReference type="GO" id="GO:0005886">
    <property type="term" value="C:plasma membrane"/>
    <property type="evidence" value="ECO:0007669"/>
    <property type="project" value="UniProtKB-SubCell"/>
</dbReference>
<feature type="transmembrane region" description="Helical" evidence="6">
    <location>
        <begin position="84"/>
        <end position="103"/>
    </location>
</feature>
<dbReference type="InterPro" id="IPR036259">
    <property type="entry name" value="MFS_trans_sf"/>
</dbReference>
<keyword evidence="4 6" id="KW-1133">Transmembrane helix</keyword>
<dbReference type="PANTHER" id="PTHR23502:SF182">
    <property type="entry name" value="POLYAMINE TRANSPORTER, PUTATIVE-RELATED"/>
    <property type="match status" value="1"/>
</dbReference>
<evidence type="ECO:0000256" key="1">
    <source>
        <dbReference type="ARBA" id="ARBA00004651"/>
    </source>
</evidence>
<evidence type="ECO:0000313" key="8">
    <source>
        <dbReference type="EMBL" id="RAK77876.1"/>
    </source>
</evidence>
<feature type="transmembrane region" description="Helical" evidence="6">
    <location>
        <begin position="360"/>
        <end position="380"/>
    </location>
</feature>
<dbReference type="FunFam" id="1.20.1250.20:FF:000082">
    <property type="entry name" value="MFS multidrug transporter, putative"/>
    <property type="match status" value="1"/>
</dbReference>
<comment type="similarity">
    <text evidence="2">Belongs to the major facilitator superfamily.</text>
</comment>
<protein>
    <submittedName>
        <fullName evidence="8">MFS general substrate transporter</fullName>
    </submittedName>
</protein>
<name>A0A8G1RUQ3_9EURO</name>
<accession>A0A8G1RUQ3</accession>
<feature type="transmembrane region" description="Helical" evidence="6">
    <location>
        <begin position="419"/>
        <end position="443"/>
    </location>
</feature>
<evidence type="ECO:0000256" key="6">
    <source>
        <dbReference type="SAM" id="Phobius"/>
    </source>
</evidence>
<feature type="transmembrane region" description="Helical" evidence="6">
    <location>
        <begin position="455"/>
        <end position="475"/>
    </location>
</feature>
<feature type="transmembrane region" description="Helical" evidence="6">
    <location>
        <begin position="43"/>
        <end position="64"/>
    </location>
</feature>
<feature type="transmembrane region" description="Helical" evidence="6">
    <location>
        <begin position="320"/>
        <end position="339"/>
    </location>
</feature>
<feature type="transmembrane region" description="Helical" evidence="6">
    <location>
        <begin position="176"/>
        <end position="197"/>
    </location>
</feature>
<evidence type="ECO:0000313" key="9">
    <source>
        <dbReference type="Proteomes" id="UP000249789"/>
    </source>
</evidence>
<gene>
    <name evidence="8" type="ORF">BO72DRAFT_403205</name>
</gene>
<feature type="transmembrane region" description="Helical" evidence="6">
    <location>
        <begin position="386"/>
        <end position="407"/>
    </location>
</feature>
<proteinExistence type="inferred from homology"/>
<feature type="transmembrane region" description="Helical" evidence="6">
    <location>
        <begin position="209"/>
        <end position="226"/>
    </location>
</feature>
<dbReference type="InterPro" id="IPR011701">
    <property type="entry name" value="MFS"/>
</dbReference>
<dbReference type="PROSITE" id="PS50850">
    <property type="entry name" value="MFS"/>
    <property type="match status" value="1"/>
</dbReference>
<keyword evidence="5 6" id="KW-0472">Membrane</keyword>
<feature type="domain" description="Major facilitator superfamily (MFS) profile" evidence="7">
    <location>
        <begin position="49"/>
        <end position="481"/>
    </location>
</feature>
<feature type="transmembrane region" description="Helical" evidence="6">
    <location>
        <begin position="115"/>
        <end position="133"/>
    </location>
</feature>
<dbReference type="GO" id="GO:0015606">
    <property type="term" value="F:spermidine transmembrane transporter activity"/>
    <property type="evidence" value="ECO:0007669"/>
    <property type="project" value="TreeGrafter"/>
</dbReference>
<dbReference type="Gene3D" id="1.20.1250.20">
    <property type="entry name" value="MFS general substrate transporter like domains"/>
    <property type="match status" value="1"/>
</dbReference>
<dbReference type="GeneID" id="63859558"/>
<feature type="transmembrane region" description="Helical" evidence="6">
    <location>
        <begin position="145"/>
        <end position="164"/>
    </location>
</feature>
<dbReference type="Pfam" id="PF07690">
    <property type="entry name" value="MFS_1"/>
    <property type="match status" value="1"/>
</dbReference>
<dbReference type="GO" id="GO:0000297">
    <property type="term" value="F:spermine transmembrane transporter activity"/>
    <property type="evidence" value="ECO:0007669"/>
    <property type="project" value="TreeGrafter"/>
</dbReference>
<evidence type="ECO:0000256" key="4">
    <source>
        <dbReference type="ARBA" id="ARBA00022989"/>
    </source>
</evidence>
<dbReference type="SUPFAM" id="SSF103473">
    <property type="entry name" value="MFS general substrate transporter"/>
    <property type="match status" value="1"/>
</dbReference>
<dbReference type="Proteomes" id="UP000249789">
    <property type="component" value="Unassembled WGS sequence"/>
</dbReference>
<dbReference type="VEuPathDB" id="FungiDB:BO72DRAFT_403205"/>
<comment type="subcellular location">
    <subcellularLocation>
        <location evidence="1">Cell membrane</location>
        <topology evidence="1">Multi-pass membrane protein</topology>
    </subcellularLocation>
</comment>
<keyword evidence="9" id="KW-1185">Reference proteome</keyword>
<feature type="transmembrane region" description="Helical" evidence="6">
    <location>
        <begin position="280"/>
        <end position="300"/>
    </location>
</feature>
<dbReference type="AlphaFoldDB" id="A0A8G1RUQ3"/>
<evidence type="ECO:0000256" key="3">
    <source>
        <dbReference type="ARBA" id="ARBA00022692"/>
    </source>
</evidence>
<dbReference type="InterPro" id="IPR020846">
    <property type="entry name" value="MFS_dom"/>
</dbReference>
<organism evidence="8 9">
    <name type="scientific">Aspergillus fijiensis CBS 313.89</name>
    <dbReference type="NCBI Taxonomy" id="1448319"/>
    <lineage>
        <taxon>Eukaryota</taxon>
        <taxon>Fungi</taxon>
        <taxon>Dikarya</taxon>
        <taxon>Ascomycota</taxon>
        <taxon>Pezizomycotina</taxon>
        <taxon>Eurotiomycetes</taxon>
        <taxon>Eurotiomycetidae</taxon>
        <taxon>Eurotiales</taxon>
        <taxon>Aspergillaceae</taxon>
        <taxon>Aspergillus</taxon>
    </lineage>
</organism>
<evidence type="ECO:0000256" key="2">
    <source>
        <dbReference type="ARBA" id="ARBA00008335"/>
    </source>
</evidence>